<evidence type="ECO:0000256" key="5">
    <source>
        <dbReference type="SAM" id="Phobius"/>
    </source>
</evidence>
<dbReference type="InterPro" id="IPR011429">
    <property type="entry name" value="Cyt_c_Planctomycete-type"/>
</dbReference>
<evidence type="ECO:0000256" key="3">
    <source>
        <dbReference type="ARBA" id="ARBA00023004"/>
    </source>
</evidence>
<dbReference type="Pfam" id="PF09990">
    <property type="entry name" value="DUF2231"/>
    <property type="match status" value="1"/>
</dbReference>
<reference evidence="7 8" key="1">
    <citation type="submission" date="2021-05" db="EMBL/GenBank/DDBJ databases">
        <title>A Polyphasic approach of four new species of the genus Ohtaekwangia: Ohtaekwangia histidinii sp. nov., Ohtaekwangia cretensis sp. nov., Ohtaekwangia indiensis sp. nov., Ohtaekwangia reichenbachii sp. nov. from diverse environment.</title>
        <authorList>
            <person name="Octaviana S."/>
        </authorList>
    </citation>
    <scope>NUCLEOTIDE SEQUENCE [LARGE SCALE GENOMIC DNA]</scope>
    <source>
        <strain evidence="7 8">PWU4</strain>
    </source>
</reference>
<name>A0AAP2GJS2_9BACT</name>
<dbReference type="PANTHER" id="PTHR35889:SF3">
    <property type="entry name" value="F-BOX DOMAIN-CONTAINING PROTEIN"/>
    <property type="match status" value="1"/>
</dbReference>
<protein>
    <recommendedName>
        <fullName evidence="6">Cytochrome c domain-containing protein</fullName>
    </recommendedName>
</protein>
<evidence type="ECO:0000256" key="4">
    <source>
        <dbReference type="PROSITE-ProRule" id="PRU00433"/>
    </source>
</evidence>
<keyword evidence="3 4" id="KW-0408">Iron</keyword>
<accession>A0AAP2GJS2</accession>
<evidence type="ECO:0000313" key="7">
    <source>
        <dbReference type="EMBL" id="MBT1698319.1"/>
    </source>
</evidence>
<feature type="transmembrane region" description="Helical" evidence="5">
    <location>
        <begin position="113"/>
        <end position="131"/>
    </location>
</feature>
<gene>
    <name evidence="7" type="ORF">KK083_15620</name>
</gene>
<feature type="transmembrane region" description="Helical" evidence="5">
    <location>
        <begin position="44"/>
        <end position="64"/>
    </location>
</feature>
<evidence type="ECO:0000256" key="1">
    <source>
        <dbReference type="ARBA" id="ARBA00022617"/>
    </source>
</evidence>
<keyword evidence="5" id="KW-1133">Transmembrane helix</keyword>
<organism evidence="7 8">
    <name type="scientific">Chryseosolibacter histidini</name>
    <dbReference type="NCBI Taxonomy" id="2782349"/>
    <lineage>
        <taxon>Bacteria</taxon>
        <taxon>Pseudomonadati</taxon>
        <taxon>Bacteroidota</taxon>
        <taxon>Cytophagia</taxon>
        <taxon>Cytophagales</taxon>
        <taxon>Chryseotaleaceae</taxon>
        <taxon>Chryseosolibacter</taxon>
    </lineage>
</organism>
<keyword evidence="8" id="KW-1185">Reference proteome</keyword>
<proteinExistence type="predicted"/>
<dbReference type="InterPro" id="IPR036909">
    <property type="entry name" value="Cyt_c-like_dom_sf"/>
</dbReference>
<evidence type="ECO:0000256" key="2">
    <source>
        <dbReference type="ARBA" id="ARBA00022723"/>
    </source>
</evidence>
<dbReference type="GO" id="GO:0046872">
    <property type="term" value="F:metal ion binding"/>
    <property type="evidence" value="ECO:0007669"/>
    <property type="project" value="UniProtKB-KW"/>
</dbReference>
<dbReference type="InterPro" id="IPR032675">
    <property type="entry name" value="LRR_dom_sf"/>
</dbReference>
<dbReference type="RefSeq" id="WP_254164355.1">
    <property type="nucleotide sequence ID" value="NZ_JAHESF010000014.1"/>
</dbReference>
<feature type="domain" description="Cytochrome c" evidence="6">
    <location>
        <begin position="159"/>
        <end position="260"/>
    </location>
</feature>
<dbReference type="GO" id="GO:0009055">
    <property type="term" value="F:electron transfer activity"/>
    <property type="evidence" value="ECO:0007669"/>
    <property type="project" value="InterPro"/>
</dbReference>
<dbReference type="AlphaFoldDB" id="A0AAP2GJS2"/>
<keyword evidence="1 4" id="KW-0349">Heme</keyword>
<dbReference type="InterPro" id="IPR019251">
    <property type="entry name" value="DUF2231_TM"/>
</dbReference>
<feature type="transmembrane region" description="Helical" evidence="5">
    <location>
        <begin position="76"/>
        <end position="93"/>
    </location>
</feature>
<dbReference type="Gene3D" id="3.80.10.10">
    <property type="entry name" value="Ribonuclease Inhibitor"/>
    <property type="match status" value="1"/>
</dbReference>
<dbReference type="InterPro" id="IPR009056">
    <property type="entry name" value="Cyt_c-like_dom"/>
</dbReference>
<dbReference type="SUPFAM" id="SSF52047">
    <property type="entry name" value="RNI-like"/>
    <property type="match status" value="1"/>
</dbReference>
<dbReference type="Proteomes" id="UP001319200">
    <property type="component" value="Unassembled WGS sequence"/>
</dbReference>
<sequence>MIQLLGRFHPLIVHLPIGFLLLAFLFECLSLTERYAKLKIAVQPGLFIGAVSSIVACITGYLLRQEGGYDDDLADAHQYFGIATAAFATLLFFLRRKLKTFYLNPDKRKQVRVMLFVPLVVLLSATGHWGGSLTHGESYLSFTEAEDPESTDPAHAIGAIADPKAAIFYGDVIKPLLEARCYSCHSAKKQKGQLRLDGPAYIERGGKKGAVLVTGVPDSSTLYTRLMLPPDHDHHMPPSEKPQLTSTEIALIGAWIKDGASFDKPVAAFADADKIAGYLSTYKAGGVQETWIPEEEIGAPDNKIIDRLKAEGVLVVPVSATSNYRMVNFVNRKNVSDETLKNVVQLGNHVVWMNLGFSAITDEQLRMVSRLSNLRVLYLNNTGITDRGVTNIKDLRSLKYLNLVGTETTDQTLATLAAMDQLKKVYLYRNRMSRRAVLEYLRQTPTVVADTGNYQLEKLATDTITYKRKT</sequence>
<keyword evidence="5" id="KW-0472">Membrane</keyword>
<comment type="caution">
    <text evidence="7">The sequence shown here is derived from an EMBL/GenBank/DDBJ whole genome shotgun (WGS) entry which is preliminary data.</text>
</comment>
<dbReference type="PANTHER" id="PTHR35889">
    <property type="entry name" value="CYCLOINULO-OLIGOSACCHARIDE FRUCTANOTRANSFERASE-RELATED"/>
    <property type="match status" value="1"/>
</dbReference>
<evidence type="ECO:0000259" key="6">
    <source>
        <dbReference type="PROSITE" id="PS51007"/>
    </source>
</evidence>
<feature type="transmembrane region" description="Helical" evidence="5">
    <location>
        <begin position="12"/>
        <end position="32"/>
    </location>
</feature>
<dbReference type="Pfam" id="PF07635">
    <property type="entry name" value="PSCyt1"/>
    <property type="match status" value="1"/>
</dbReference>
<keyword evidence="2 4" id="KW-0479">Metal-binding</keyword>
<dbReference type="EMBL" id="JAHESF010000014">
    <property type="protein sequence ID" value="MBT1698319.1"/>
    <property type="molecule type" value="Genomic_DNA"/>
</dbReference>
<dbReference type="SUPFAM" id="SSF46626">
    <property type="entry name" value="Cytochrome c"/>
    <property type="match status" value="1"/>
</dbReference>
<dbReference type="GO" id="GO:0020037">
    <property type="term" value="F:heme binding"/>
    <property type="evidence" value="ECO:0007669"/>
    <property type="project" value="InterPro"/>
</dbReference>
<evidence type="ECO:0000313" key="8">
    <source>
        <dbReference type="Proteomes" id="UP001319200"/>
    </source>
</evidence>
<dbReference type="PROSITE" id="PS51007">
    <property type="entry name" value="CYTC"/>
    <property type="match status" value="1"/>
</dbReference>
<keyword evidence="5" id="KW-0812">Transmembrane</keyword>